<proteinExistence type="predicted"/>
<reference evidence="1" key="1">
    <citation type="submission" date="2025-08" db="UniProtKB">
        <authorList>
            <consortium name="Ensembl"/>
        </authorList>
    </citation>
    <scope>IDENTIFICATION</scope>
</reference>
<dbReference type="InterPro" id="IPR029030">
    <property type="entry name" value="Caspase-like_dom_sf"/>
</dbReference>
<organism evidence="1 2">
    <name type="scientific">Canis lupus familiaris</name>
    <name type="common">Dog</name>
    <name type="synonym">Canis familiaris</name>
    <dbReference type="NCBI Taxonomy" id="9615"/>
    <lineage>
        <taxon>Eukaryota</taxon>
        <taxon>Metazoa</taxon>
        <taxon>Chordata</taxon>
        <taxon>Craniata</taxon>
        <taxon>Vertebrata</taxon>
        <taxon>Euteleostomi</taxon>
        <taxon>Mammalia</taxon>
        <taxon>Eutheria</taxon>
        <taxon>Laurasiatheria</taxon>
        <taxon>Carnivora</taxon>
        <taxon>Caniformia</taxon>
        <taxon>Canidae</taxon>
        <taxon>Canis</taxon>
    </lineage>
</organism>
<evidence type="ECO:0000313" key="2">
    <source>
        <dbReference type="Proteomes" id="UP000694429"/>
    </source>
</evidence>
<dbReference type="Ensembl" id="ENSCAFT00030025922.1">
    <property type="protein sequence ID" value="ENSCAFP00030022643.1"/>
    <property type="gene ID" value="ENSCAFG00030013998.1"/>
</dbReference>
<evidence type="ECO:0000313" key="1">
    <source>
        <dbReference type="Ensembl" id="ENSCAFP00030022643.1"/>
    </source>
</evidence>
<name>A0A8C0RJV8_CANLF</name>
<dbReference type="Gene3D" id="3.40.50.1460">
    <property type="match status" value="1"/>
</dbReference>
<dbReference type="Proteomes" id="UP000694429">
    <property type="component" value="Unassembled WGS sequence"/>
</dbReference>
<protein>
    <submittedName>
        <fullName evidence="1">Uncharacterized protein</fullName>
    </submittedName>
</protein>
<dbReference type="OrthoDB" id="9837556at2759"/>
<sequence length="83" mass="9691">ASQASALRAPTDEEQSVTETDAFYRREIFDLAEKYKMDHKRRGTALIFNHKRFWHLTLPDRHGTNKLEDNITEVDVASLYRPA</sequence>
<accession>A0A8C0RJV8</accession>
<dbReference type="AlphaFoldDB" id="A0A8C0RJV8"/>
<dbReference type="SUPFAM" id="SSF52129">
    <property type="entry name" value="Caspase-like"/>
    <property type="match status" value="1"/>
</dbReference>